<sequence>MLHARASIGLGTRPAAQPRDSPSLRGSPSFNSMNSTHVGSNQEVRLLNWNTQGAGSRNFLNILKEHIRMQHPQIIMLLETHISGSRAETVCNNIEFRGRLLMEARGYQGRIWILWQDSAIQLDILEDHEQFVTVEVLSGGIRQWFFTAVYANPHPSNQEELWNRLDSWASRIR</sequence>
<evidence type="ECO:0000256" key="1">
    <source>
        <dbReference type="SAM" id="MobiDB-lite"/>
    </source>
</evidence>
<evidence type="ECO:0000313" key="3">
    <source>
        <dbReference type="Proteomes" id="UP001153076"/>
    </source>
</evidence>
<dbReference type="PANTHER" id="PTHR35218:SF9">
    <property type="entry name" value="ENDONUCLEASE_EXONUCLEASE_PHOSPHATASE DOMAIN-CONTAINING PROTEIN"/>
    <property type="match status" value="1"/>
</dbReference>
<dbReference type="Proteomes" id="UP001153076">
    <property type="component" value="Unassembled WGS sequence"/>
</dbReference>
<evidence type="ECO:0000313" key="2">
    <source>
        <dbReference type="EMBL" id="KAJ8443336.1"/>
    </source>
</evidence>
<dbReference type="Gene3D" id="3.60.10.10">
    <property type="entry name" value="Endonuclease/exonuclease/phosphatase"/>
    <property type="match status" value="1"/>
</dbReference>
<protein>
    <recommendedName>
        <fullName evidence="4">Endonuclease/exonuclease/phosphatase domain-containing protein</fullName>
    </recommendedName>
</protein>
<comment type="caution">
    <text evidence="2">The sequence shown here is derived from an EMBL/GenBank/DDBJ whole genome shotgun (WGS) entry which is preliminary data.</text>
</comment>
<feature type="compositionally biased region" description="Polar residues" evidence="1">
    <location>
        <begin position="24"/>
        <end position="35"/>
    </location>
</feature>
<dbReference type="OrthoDB" id="1113909at2759"/>
<evidence type="ECO:0008006" key="4">
    <source>
        <dbReference type="Google" id="ProtNLM"/>
    </source>
</evidence>
<gene>
    <name evidence="2" type="ORF">Cgig2_015817</name>
</gene>
<feature type="region of interest" description="Disordered" evidence="1">
    <location>
        <begin position="1"/>
        <end position="35"/>
    </location>
</feature>
<organism evidence="2 3">
    <name type="scientific">Carnegiea gigantea</name>
    <dbReference type="NCBI Taxonomy" id="171969"/>
    <lineage>
        <taxon>Eukaryota</taxon>
        <taxon>Viridiplantae</taxon>
        <taxon>Streptophyta</taxon>
        <taxon>Embryophyta</taxon>
        <taxon>Tracheophyta</taxon>
        <taxon>Spermatophyta</taxon>
        <taxon>Magnoliopsida</taxon>
        <taxon>eudicotyledons</taxon>
        <taxon>Gunneridae</taxon>
        <taxon>Pentapetalae</taxon>
        <taxon>Caryophyllales</taxon>
        <taxon>Cactineae</taxon>
        <taxon>Cactaceae</taxon>
        <taxon>Cactoideae</taxon>
        <taxon>Echinocereeae</taxon>
        <taxon>Carnegiea</taxon>
    </lineage>
</organism>
<dbReference type="EMBL" id="JAKOGI010000121">
    <property type="protein sequence ID" value="KAJ8443336.1"/>
    <property type="molecule type" value="Genomic_DNA"/>
</dbReference>
<dbReference type="PANTHER" id="PTHR35218">
    <property type="entry name" value="RNASE H DOMAIN-CONTAINING PROTEIN"/>
    <property type="match status" value="1"/>
</dbReference>
<dbReference type="SUPFAM" id="SSF56219">
    <property type="entry name" value="DNase I-like"/>
    <property type="match status" value="1"/>
</dbReference>
<name>A0A9Q1KFK3_9CARY</name>
<dbReference type="InterPro" id="IPR036691">
    <property type="entry name" value="Endo/exonu/phosph_ase_sf"/>
</dbReference>
<proteinExistence type="predicted"/>
<accession>A0A9Q1KFK3</accession>
<dbReference type="AlphaFoldDB" id="A0A9Q1KFK3"/>
<reference evidence="2" key="1">
    <citation type="submission" date="2022-04" db="EMBL/GenBank/DDBJ databases">
        <title>Carnegiea gigantea Genome sequencing and assembly v2.</title>
        <authorList>
            <person name="Copetti D."/>
            <person name="Sanderson M.J."/>
            <person name="Burquez A."/>
            <person name="Wojciechowski M.F."/>
        </authorList>
    </citation>
    <scope>NUCLEOTIDE SEQUENCE</scope>
    <source>
        <strain evidence="2">SGP5-SGP5p</strain>
        <tissue evidence="2">Aerial part</tissue>
    </source>
</reference>
<keyword evidence="3" id="KW-1185">Reference proteome</keyword>